<name>A0A444MNH3_9SPHI</name>
<evidence type="ECO:0000313" key="1">
    <source>
        <dbReference type="EMBL" id="RWY51255.1"/>
    </source>
</evidence>
<organism evidence="1 2">
    <name type="scientific">Mucilaginibacter gilvus</name>
    <dbReference type="NCBI Taxonomy" id="2305909"/>
    <lineage>
        <taxon>Bacteria</taxon>
        <taxon>Pseudomonadati</taxon>
        <taxon>Bacteroidota</taxon>
        <taxon>Sphingobacteriia</taxon>
        <taxon>Sphingobacteriales</taxon>
        <taxon>Sphingobacteriaceae</taxon>
        <taxon>Mucilaginibacter</taxon>
    </lineage>
</organism>
<dbReference type="Pfam" id="PF14117">
    <property type="entry name" value="DUF4287"/>
    <property type="match status" value="1"/>
</dbReference>
<dbReference type="AlphaFoldDB" id="A0A444MNH3"/>
<dbReference type="InterPro" id="IPR025629">
    <property type="entry name" value="DUF4287"/>
</dbReference>
<comment type="caution">
    <text evidence="1">The sequence shown here is derived from an EMBL/GenBank/DDBJ whole genome shotgun (WGS) entry which is preliminary data.</text>
</comment>
<dbReference type="EMBL" id="SBIW01000006">
    <property type="protein sequence ID" value="RWY51255.1"/>
    <property type="molecule type" value="Genomic_DNA"/>
</dbReference>
<dbReference type="OrthoDB" id="9809825at2"/>
<evidence type="ECO:0000313" key="2">
    <source>
        <dbReference type="Proteomes" id="UP000286701"/>
    </source>
</evidence>
<keyword evidence="2" id="KW-1185">Reference proteome</keyword>
<accession>A0A444MNH3</accession>
<proteinExistence type="predicted"/>
<gene>
    <name evidence="1" type="ORF">EPL05_14435</name>
</gene>
<sequence>MNKINLTAYYATIKKKTGKTPADFKELAIAKGYFENGTLKPTVKPAEVIAWLKADFELGHGHGLAIYHSMKDSE</sequence>
<dbReference type="RefSeq" id="WP_128534673.1">
    <property type="nucleotide sequence ID" value="NZ_SBIW01000006.1"/>
</dbReference>
<dbReference type="Proteomes" id="UP000286701">
    <property type="component" value="Unassembled WGS sequence"/>
</dbReference>
<reference evidence="1 2" key="1">
    <citation type="submission" date="2019-01" db="EMBL/GenBank/DDBJ databases">
        <title>Mucilaginibacter antarcticum sp. nov., isolated from antarctic soil.</title>
        <authorList>
            <person name="Yan Y.-Q."/>
            <person name="Du Z.-J."/>
        </authorList>
    </citation>
    <scope>NUCLEOTIDE SEQUENCE [LARGE SCALE GENOMIC DNA]</scope>
    <source>
        <strain evidence="1 2">F01003</strain>
    </source>
</reference>
<protein>
    <submittedName>
        <fullName evidence="1">DUF4287 domain-containing protein</fullName>
    </submittedName>
</protein>